<evidence type="ECO:0000313" key="15">
    <source>
        <dbReference type="EMBL" id="MEA5457011.1"/>
    </source>
</evidence>
<dbReference type="InterPro" id="IPR031475">
    <property type="entry name" value="NBD_C"/>
</dbReference>
<dbReference type="Pfam" id="PF17042">
    <property type="entry name" value="NBD_C"/>
    <property type="match status" value="1"/>
</dbReference>
<dbReference type="EMBL" id="JAYGGQ010000020">
    <property type="protein sequence ID" value="MEA5457011.1"/>
    <property type="molecule type" value="Genomic_DNA"/>
</dbReference>
<dbReference type="GO" id="GO:0016301">
    <property type="term" value="F:kinase activity"/>
    <property type="evidence" value="ECO:0007669"/>
    <property type="project" value="UniProtKB-KW"/>
</dbReference>
<comment type="caution">
    <text evidence="15">The sequence shown here is derived from an EMBL/GenBank/DDBJ whole genome shotgun (WGS) entry which is preliminary data.</text>
</comment>
<feature type="domain" description="Four-carbon acid sugar kinase N-terminal" evidence="13">
    <location>
        <begin position="2"/>
        <end position="227"/>
    </location>
</feature>
<keyword evidence="2 15" id="KW-0808">Transferase</keyword>
<evidence type="ECO:0000256" key="11">
    <source>
        <dbReference type="ARBA" id="ARBA00039461"/>
    </source>
</evidence>
<dbReference type="Gene3D" id="3.40.50.10840">
    <property type="entry name" value="Putative sugar-binding, N-terminal domain"/>
    <property type="match status" value="1"/>
</dbReference>
<organism evidence="15 16">
    <name type="scientific">Sinomonas terricola</name>
    <dbReference type="NCBI Taxonomy" id="3110330"/>
    <lineage>
        <taxon>Bacteria</taxon>
        <taxon>Bacillati</taxon>
        <taxon>Actinomycetota</taxon>
        <taxon>Actinomycetes</taxon>
        <taxon>Micrococcales</taxon>
        <taxon>Micrococcaceae</taxon>
        <taxon>Sinomonas</taxon>
    </lineage>
</organism>
<keyword evidence="3" id="KW-0547">Nucleotide-binding</keyword>
<evidence type="ECO:0000256" key="12">
    <source>
        <dbReference type="ARBA" id="ARBA00041377"/>
    </source>
</evidence>
<reference evidence="15 16" key="1">
    <citation type="submission" date="2023-12" db="EMBL/GenBank/DDBJ databases">
        <title>Sinomonas terricola sp. nov, isolated from litchi orchard soil in Guangdong, PR China.</title>
        <authorList>
            <person name="Jiaxin W."/>
            <person name="Yang Z."/>
            <person name="Honghui Z."/>
        </authorList>
    </citation>
    <scope>NUCLEOTIDE SEQUENCE [LARGE SCALE GENOMIC DNA]</scope>
    <source>
        <strain evidence="15 16">JGH33</strain>
    </source>
</reference>
<evidence type="ECO:0000256" key="4">
    <source>
        <dbReference type="ARBA" id="ARBA00022777"/>
    </source>
</evidence>
<protein>
    <recommendedName>
        <fullName evidence="11">3-oxo-tetronate kinase</fullName>
        <ecNumber evidence="10">2.7.1.217</ecNumber>
    </recommendedName>
    <alternativeName>
        <fullName evidence="12">3-dehydrotetronate 4-kinase</fullName>
    </alternativeName>
</protein>
<keyword evidence="16" id="KW-1185">Reference proteome</keyword>
<dbReference type="Pfam" id="PF07005">
    <property type="entry name" value="SBD_N"/>
    <property type="match status" value="1"/>
</dbReference>
<evidence type="ECO:0000256" key="3">
    <source>
        <dbReference type="ARBA" id="ARBA00022741"/>
    </source>
</evidence>
<evidence type="ECO:0000256" key="8">
    <source>
        <dbReference type="ARBA" id="ARBA00036346"/>
    </source>
</evidence>
<keyword evidence="6" id="KW-0119">Carbohydrate metabolism</keyword>
<comment type="catalytic activity">
    <reaction evidence="7">
        <text>3-dehydro-L-erythronate + ATP = 3-dehydro-4-O-phospho-L-erythronate + ADP + H(+)</text>
        <dbReference type="Rhea" id="RHEA:52552"/>
        <dbReference type="ChEBI" id="CHEBI:15378"/>
        <dbReference type="ChEBI" id="CHEBI:30616"/>
        <dbReference type="ChEBI" id="CHEBI:136592"/>
        <dbReference type="ChEBI" id="CHEBI:136670"/>
        <dbReference type="ChEBI" id="CHEBI:456216"/>
        <dbReference type="EC" id="2.7.1.217"/>
    </reaction>
</comment>
<sequence length="427" mass="44781">MIGAIADDFTGATDAAVAFRHAGLRTAILFGTPAEQPDLPPHDAIVIALKTRTVDPNLAVQQSLTAAQWLRARGAPRIYFKYCSTFDSSAAGNIGPVCDALAQQLGSPVTVVAPSAPNHHRTQYLGHLFVGGELLSSSPMRNHPLTPMTESHIPTVLRSQTERPVELVTHAIVREGRAAVRRELDRLAQLGVRYAVIDAVTAEDLDEIGAACAEDVFATGSAGLAGGLGHAIAGGARETRGHDDGAPGTVGEGLAAVLAGSCSARTLEQIALMQVEHPSYRLDALSCTDPAALAQGAVAWYDSLPAKWPAPLIYSSLGSEELQRTQQRLGTDVAAAILEEAMGRVAVALVERGVRRLVVAGGETSGSVVTALRIPGGLIGNEEAPGVPWIYTPGPDPLALLLKSGNFGDPYLLTRAIRARHVPDLQK</sequence>
<keyword evidence="5" id="KW-0067">ATP-binding</keyword>
<dbReference type="InterPro" id="IPR050007">
    <property type="entry name" value="OtnK"/>
</dbReference>
<comment type="function">
    <text evidence="9">Catalyzes the ATP-dependent phosphorylation of 3-oxo-tetronate to 3-oxo-tetronate 4-phosphate.</text>
</comment>
<evidence type="ECO:0000259" key="13">
    <source>
        <dbReference type="Pfam" id="PF07005"/>
    </source>
</evidence>
<comment type="similarity">
    <text evidence="1">Belongs to the four-carbon acid sugar kinase family.</text>
</comment>
<evidence type="ECO:0000256" key="7">
    <source>
        <dbReference type="ARBA" id="ARBA00035898"/>
    </source>
</evidence>
<comment type="catalytic activity">
    <reaction evidence="8">
        <text>3-dehydro-D-erythronate + ATP = 3-dehydro-4-O-phospho-D-erythronate + ADP + H(+)</text>
        <dbReference type="Rhea" id="RHEA:52556"/>
        <dbReference type="ChEBI" id="CHEBI:15378"/>
        <dbReference type="ChEBI" id="CHEBI:30616"/>
        <dbReference type="ChEBI" id="CHEBI:57958"/>
        <dbReference type="ChEBI" id="CHEBI:136593"/>
        <dbReference type="ChEBI" id="CHEBI:456216"/>
        <dbReference type="EC" id="2.7.1.217"/>
    </reaction>
</comment>
<feature type="domain" description="Four-carbon acid sugar kinase nucleotide binding" evidence="14">
    <location>
        <begin position="256"/>
        <end position="411"/>
    </location>
</feature>
<dbReference type="EC" id="2.7.1.217" evidence="10"/>
<dbReference type="Gene3D" id="3.40.980.20">
    <property type="entry name" value="Four-carbon acid sugar kinase, nucleotide binding domain"/>
    <property type="match status" value="1"/>
</dbReference>
<dbReference type="RefSeq" id="WP_323280924.1">
    <property type="nucleotide sequence ID" value="NZ_JAYGGQ010000020.1"/>
</dbReference>
<dbReference type="InterPro" id="IPR010737">
    <property type="entry name" value="4-carb_acid_sugar_kinase_N"/>
</dbReference>
<evidence type="ECO:0000313" key="16">
    <source>
        <dbReference type="Proteomes" id="UP001304769"/>
    </source>
</evidence>
<evidence type="ECO:0000256" key="6">
    <source>
        <dbReference type="ARBA" id="ARBA00023277"/>
    </source>
</evidence>
<dbReference type="NCBIfam" id="NF043035">
    <property type="entry name" value="OxoTetrKin"/>
    <property type="match status" value="1"/>
</dbReference>
<gene>
    <name evidence="15" type="primary">otnK</name>
    <name evidence="15" type="ORF">SPF06_19990</name>
</gene>
<accession>A0ABU5TD57</accession>
<evidence type="ECO:0000256" key="1">
    <source>
        <dbReference type="ARBA" id="ARBA00005715"/>
    </source>
</evidence>
<evidence type="ECO:0000256" key="10">
    <source>
        <dbReference type="ARBA" id="ARBA00039095"/>
    </source>
</evidence>
<evidence type="ECO:0000259" key="14">
    <source>
        <dbReference type="Pfam" id="PF17042"/>
    </source>
</evidence>
<dbReference type="InterPro" id="IPR042213">
    <property type="entry name" value="NBD_C_sf"/>
</dbReference>
<name>A0ABU5TD57_9MICC</name>
<evidence type="ECO:0000256" key="5">
    <source>
        <dbReference type="ARBA" id="ARBA00022840"/>
    </source>
</evidence>
<dbReference type="InterPro" id="IPR037051">
    <property type="entry name" value="4-carb_acid_sugar_kinase_N_sf"/>
</dbReference>
<evidence type="ECO:0000256" key="9">
    <source>
        <dbReference type="ARBA" id="ARBA00037335"/>
    </source>
</evidence>
<dbReference type="Proteomes" id="UP001304769">
    <property type="component" value="Unassembled WGS sequence"/>
</dbReference>
<dbReference type="SUPFAM" id="SSF142764">
    <property type="entry name" value="YgbK-like"/>
    <property type="match status" value="1"/>
</dbReference>
<proteinExistence type="inferred from homology"/>
<keyword evidence="4 15" id="KW-0418">Kinase</keyword>
<evidence type="ECO:0000256" key="2">
    <source>
        <dbReference type="ARBA" id="ARBA00022679"/>
    </source>
</evidence>